<feature type="transmembrane region" description="Helical" evidence="4">
    <location>
        <begin position="9"/>
        <end position="28"/>
    </location>
</feature>
<dbReference type="EMBL" id="CP016020">
    <property type="protein sequence ID" value="APH07155.1"/>
    <property type="molecule type" value="Genomic_DNA"/>
</dbReference>
<keyword evidence="4" id="KW-0812">Transmembrane</keyword>
<dbReference type="PANTHER" id="PTHR34135:SF2">
    <property type="entry name" value="LYSOZYME"/>
    <property type="match status" value="1"/>
</dbReference>
<dbReference type="Gene3D" id="3.20.20.80">
    <property type="entry name" value="Glycosidases"/>
    <property type="match status" value="1"/>
</dbReference>
<gene>
    <name evidence="5" type="ORF">A9C19_17315</name>
</gene>
<dbReference type="PANTHER" id="PTHR34135">
    <property type="entry name" value="LYSOZYME"/>
    <property type="match status" value="1"/>
</dbReference>
<evidence type="ECO:0000256" key="4">
    <source>
        <dbReference type="SAM" id="Phobius"/>
    </source>
</evidence>
<dbReference type="Proteomes" id="UP000181936">
    <property type="component" value="Chromosome"/>
</dbReference>
<dbReference type="InterPro" id="IPR018077">
    <property type="entry name" value="Glyco_hydro_fam25_subgr"/>
</dbReference>
<dbReference type="GO" id="GO:0016998">
    <property type="term" value="P:cell wall macromolecule catabolic process"/>
    <property type="evidence" value="ECO:0007669"/>
    <property type="project" value="InterPro"/>
</dbReference>
<dbReference type="RefSeq" id="WP_072581940.1">
    <property type="nucleotide sequence ID" value="NZ_CP016020.1"/>
</dbReference>
<evidence type="ECO:0000313" key="5">
    <source>
        <dbReference type="EMBL" id="APH07155.1"/>
    </source>
</evidence>
<evidence type="ECO:0000256" key="1">
    <source>
        <dbReference type="ARBA" id="ARBA00010646"/>
    </source>
</evidence>
<organism evidence="5 6">
    <name type="scientific">Bacillus weihaiensis</name>
    <dbReference type="NCBI Taxonomy" id="1547283"/>
    <lineage>
        <taxon>Bacteria</taxon>
        <taxon>Bacillati</taxon>
        <taxon>Bacillota</taxon>
        <taxon>Bacilli</taxon>
        <taxon>Bacillales</taxon>
        <taxon>Bacillaceae</taxon>
        <taxon>Bacillus</taxon>
    </lineage>
</organism>
<evidence type="ECO:0000256" key="2">
    <source>
        <dbReference type="ARBA" id="ARBA00022801"/>
    </source>
</evidence>
<dbReference type="SMART" id="SM00641">
    <property type="entry name" value="Glyco_25"/>
    <property type="match status" value="1"/>
</dbReference>
<protein>
    <submittedName>
        <fullName evidence="5">Glycoside hydrolase family 25</fullName>
    </submittedName>
</protein>
<evidence type="ECO:0000256" key="3">
    <source>
        <dbReference type="ARBA" id="ARBA00023295"/>
    </source>
</evidence>
<comment type="similarity">
    <text evidence="1">Belongs to the glycosyl hydrolase 25 family.</text>
</comment>
<dbReference type="GO" id="GO:0003796">
    <property type="term" value="F:lysozyme activity"/>
    <property type="evidence" value="ECO:0007669"/>
    <property type="project" value="InterPro"/>
</dbReference>
<dbReference type="GO" id="GO:0009253">
    <property type="term" value="P:peptidoglycan catabolic process"/>
    <property type="evidence" value="ECO:0007669"/>
    <property type="project" value="InterPro"/>
</dbReference>
<evidence type="ECO:0000313" key="6">
    <source>
        <dbReference type="Proteomes" id="UP000181936"/>
    </source>
</evidence>
<dbReference type="InterPro" id="IPR017853">
    <property type="entry name" value="GH"/>
</dbReference>
<keyword evidence="3" id="KW-0326">Glycosidase</keyword>
<name>A0A1L3MXU0_9BACI</name>
<dbReference type="GO" id="GO:0016052">
    <property type="term" value="P:carbohydrate catabolic process"/>
    <property type="evidence" value="ECO:0007669"/>
    <property type="project" value="TreeGrafter"/>
</dbReference>
<dbReference type="Pfam" id="PF01183">
    <property type="entry name" value="Glyco_hydro_25"/>
    <property type="match status" value="1"/>
</dbReference>
<sequence>MKKTIQKRVGFSIVFLMMVLLIVGFLWYQGFIIPNSFAAKSYPVKGIDVSSYQGEIEWQEFESQNIQFAFIKATEGSTFVDQYFKKNWEDAANTSLRIGAYHFFSYDSEGKTQAENFIKTVPIMKQALPPVIDVEFYGDKEKNPPERSHVEKELQIMVNILEEHYGKRVILYTTKKAYDLYIENSFEECDIWIRDVYTKPALSDNRPWTFWQYTDRERLEGYNGVEKFIDVNVFNGTEEAFNEYGY</sequence>
<dbReference type="KEGG" id="bwh:A9C19_17315"/>
<dbReference type="AlphaFoldDB" id="A0A1L3MXU0"/>
<dbReference type="OrthoDB" id="9802228at2"/>
<dbReference type="SUPFAM" id="SSF51445">
    <property type="entry name" value="(Trans)glycosidases"/>
    <property type="match status" value="1"/>
</dbReference>
<dbReference type="CDD" id="cd06413">
    <property type="entry name" value="GH25_muramidase_1"/>
    <property type="match status" value="1"/>
</dbReference>
<proteinExistence type="inferred from homology"/>
<dbReference type="InterPro" id="IPR002053">
    <property type="entry name" value="Glyco_hydro_25"/>
</dbReference>
<keyword evidence="2 5" id="KW-0378">Hydrolase</keyword>
<keyword evidence="4" id="KW-0472">Membrane</keyword>
<accession>A0A1L3MXU0</accession>
<keyword evidence="4" id="KW-1133">Transmembrane helix</keyword>
<dbReference type="PROSITE" id="PS51904">
    <property type="entry name" value="GLYCOSYL_HYDROL_F25_2"/>
    <property type="match status" value="1"/>
</dbReference>
<keyword evidence="6" id="KW-1185">Reference proteome</keyword>
<reference evidence="5 6" key="1">
    <citation type="journal article" date="2016" name="Sci. Rep.">
        <title>Complete genome sequence and transcriptomic analysis of a novel marine strain Bacillus weihaiensis reveals the mechanism of brown algae degradation.</title>
        <authorList>
            <person name="Zhu Y."/>
            <person name="Chen P."/>
            <person name="Bao Y."/>
            <person name="Men Y."/>
            <person name="Zeng Y."/>
            <person name="Yang J."/>
            <person name="Sun J."/>
            <person name="Sun Y."/>
        </authorList>
    </citation>
    <scope>NUCLEOTIDE SEQUENCE [LARGE SCALE GENOMIC DNA]</scope>
    <source>
        <strain evidence="5 6">Alg07</strain>
    </source>
</reference>